<dbReference type="InterPro" id="IPR043502">
    <property type="entry name" value="DNA/RNA_pol_sf"/>
</dbReference>
<keyword evidence="2" id="KW-0548">Nucleotidyltransferase</keyword>
<evidence type="ECO:0000256" key="6">
    <source>
        <dbReference type="ARBA" id="ARBA00022918"/>
    </source>
</evidence>
<evidence type="ECO:0000256" key="3">
    <source>
        <dbReference type="ARBA" id="ARBA00022722"/>
    </source>
</evidence>
<dbReference type="AlphaFoldDB" id="A0A9Q3F6X4"/>
<dbReference type="EMBL" id="AVOT02040620">
    <property type="protein sequence ID" value="MBW0535860.1"/>
    <property type="molecule type" value="Genomic_DNA"/>
</dbReference>
<accession>A0A9Q3F6X4</accession>
<keyword evidence="9" id="KW-1185">Reference proteome</keyword>
<dbReference type="GO" id="GO:0016787">
    <property type="term" value="F:hydrolase activity"/>
    <property type="evidence" value="ECO:0007669"/>
    <property type="project" value="UniProtKB-KW"/>
</dbReference>
<evidence type="ECO:0000256" key="4">
    <source>
        <dbReference type="ARBA" id="ARBA00022759"/>
    </source>
</evidence>
<evidence type="ECO:0000256" key="2">
    <source>
        <dbReference type="ARBA" id="ARBA00022695"/>
    </source>
</evidence>
<evidence type="ECO:0000256" key="1">
    <source>
        <dbReference type="ARBA" id="ARBA00022679"/>
    </source>
</evidence>
<dbReference type="Pfam" id="PF17917">
    <property type="entry name" value="RT_RNaseH"/>
    <property type="match status" value="1"/>
</dbReference>
<protein>
    <recommendedName>
        <fullName evidence="7">Reverse transcriptase RNase H-like domain-containing protein</fullName>
    </recommendedName>
</protein>
<dbReference type="PANTHER" id="PTHR37984:SF5">
    <property type="entry name" value="PROTEIN NYNRIN-LIKE"/>
    <property type="match status" value="1"/>
</dbReference>
<dbReference type="PANTHER" id="PTHR37984">
    <property type="entry name" value="PROTEIN CBG26694"/>
    <property type="match status" value="1"/>
</dbReference>
<sequence>MTQEKIKAYEKIRKALTEAPLILMPDWDIPFKLYIDEFEDGLGVSLHQVQIIDDKPTEGQACCISRQIKPTEARYGASQMECLCLVWALENFNYFIDGSIFEALTDCNSVKSLLKMKTPNRHMLRWQIAIQKYRGNMTTAYKSGKIHNNADGLRRWELANTSDNPGYVPWEAERQIPIE</sequence>
<organism evidence="8 9">
    <name type="scientific">Austropuccinia psidii MF-1</name>
    <dbReference type="NCBI Taxonomy" id="1389203"/>
    <lineage>
        <taxon>Eukaryota</taxon>
        <taxon>Fungi</taxon>
        <taxon>Dikarya</taxon>
        <taxon>Basidiomycota</taxon>
        <taxon>Pucciniomycotina</taxon>
        <taxon>Pucciniomycetes</taxon>
        <taxon>Pucciniales</taxon>
        <taxon>Sphaerophragmiaceae</taxon>
        <taxon>Austropuccinia</taxon>
    </lineage>
</organism>
<comment type="caution">
    <text evidence="8">The sequence shown here is derived from an EMBL/GenBank/DDBJ whole genome shotgun (WGS) entry which is preliminary data.</text>
</comment>
<dbReference type="InterPro" id="IPR041373">
    <property type="entry name" value="RT_RNaseH"/>
</dbReference>
<keyword evidence="4" id="KW-0255">Endonuclease</keyword>
<gene>
    <name evidence="8" type="ORF">O181_075575</name>
</gene>
<dbReference type="GO" id="GO:0004519">
    <property type="term" value="F:endonuclease activity"/>
    <property type="evidence" value="ECO:0007669"/>
    <property type="project" value="UniProtKB-KW"/>
</dbReference>
<dbReference type="InterPro" id="IPR050951">
    <property type="entry name" value="Retrovirus_Pol_polyprotein"/>
</dbReference>
<proteinExistence type="predicted"/>
<keyword evidence="6" id="KW-0695">RNA-directed DNA polymerase</keyword>
<dbReference type="Proteomes" id="UP000765509">
    <property type="component" value="Unassembled WGS sequence"/>
</dbReference>
<reference evidence="8" key="1">
    <citation type="submission" date="2021-03" db="EMBL/GenBank/DDBJ databases">
        <title>Draft genome sequence of rust myrtle Austropuccinia psidii MF-1, a brazilian biotype.</title>
        <authorList>
            <person name="Quecine M.C."/>
            <person name="Pachon D.M.R."/>
            <person name="Bonatelli M.L."/>
            <person name="Correr F.H."/>
            <person name="Franceschini L.M."/>
            <person name="Leite T.F."/>
            <person name="Margarido G.R.A."/>
            <person name="Almeida C.A."/>
            <person name="Ferrarezi J.A."/>
            <person name="Labate C.A."/>
        </authorList>
    </citation>
    <scope>NUCLEOTIDE SEQUENCE</scope>
    <source>
        <strain evidence="8">MF-1</strain>
    </source>
</reference>
<name>A0A9Q3F6X4_9BASI</name>
<dbReference type="GO" id="GO:0003964">
    <property type="term" value="F:RNA-directed DNA polymerase activity"/>
    <property type="evidence" value="ECO:0007669"/>
    <property type="project" value="UniProtKB-KW"/>
</dbReference>
<keyword evidence="5" id="KW-0378">Hydrolase</keyword>
<evidence type="ECO:0000256" key="5">
    <source>
        <dbReference type="ARBA" id="ARBA00022801"/>
    </source>
</evidence>
<keyword evidence="1" id="KW-0808">Transferase</keyword>
<evidence type="ECO:0000259" key="7">
    <source>
        <dbReference type="Pfam" id="PF17917"/>
    </source>
</evidence>
<evidence type="ECO:0000313" key="8">
    <source>
        <dbReference type="EMBL" id="MBW0535860.1"/>
    </source>
</evidence>
<keyword evidence="3" id="KW-0540">Nuclease</keyword>
<evidence type="ECO:0000313" key="9">
    <source>
        <dbReference type="Proteomes" id="UP000765509"/>
    </source>
</evidence>
<dbReference type="SUPFAM" id="SSF56672">
    <property type="entry name" value="DNA/RNA polymerases"/>
    <property type="match status" value="1"/>
</dbReference>
<feature type="domain" description="Reverse transcriptase RNase H-like" evidence="7">
    <location>
        <begin position="27"/>
        <end position="133"/>
    </location>
</feature>